<evidence type="ECO:0000313" key="7">
    <source>
        <dbReference type="EMBL" id="CAF1235038.1"/>
    </source>
</evidence>
<evidence type="ECO:0000256" key="4">
    <source>
        <dbReference type="ARBA" id="ARBA00023136"/>
    </source>
</evidence>
<feature type="transmembrane region" description="Helical" evidence="5">
    <location>
        <begin position="138"/>
        <end position="164"/>
    </location>
</feature>
<dbReference type="GO" id="GO:0016020">
    <property type="term" value="C:membrane"/>
    <property type="evidence" value="ECO:0007669"/>
    <property type="project" value="UniProtKB-SubCell"/>
</dbReference>
<name>A0A814YUC0_9BILA</name>
<keyword evidence="4 5" id="KW-0472">Membrane</keyword>
<feature type="transmembrane region" description="Helical" evidence="5">
    <location>
        <begin position="95"/>
        <end position="118"/>
    </location>
</feature>
<dbReference type="OrthoDB" id="10069058at2759"/>
<evidence type="ECO:0000313" key="10">
    <source>
        <dbReference type="Proteomes" id="UP000663832"/>
    </source>
</evidence>
<accession>A0A814YUC0</accession>
<dbReference type="Proteomes" id="UP000663877">
    <property type="component" value="Unassembled WGS sequence"/>
</dbReference>
<sequence length="204" mass="23217">MFLIHIHVAVYNIVGTGRTPIPFNQVSPICTIASGFYTTFSLYWFLIVYALCPPVLMLIFGSLTLSNIHKHRRQIRPNLSEINNRKREKISRQMLIMLIVQCTFITICTIPLALQRIYGSNTSSQQKSITQKTLDQLFLTIAVSLGLVGHSLTFYIFTLSGAMFRDEVKKLIMKIPGCRRIFTATGTQVKTNRIPPVPLERRNV</sequence>
<organism evidence="7 11">
    <name type="scientific">Adineta steineri</name>
    <dbReference type="NCBI Taxonomy" id="433720"/>
    <lineage>
        <taxon>Eukaryota</taxon>
        <taxon>Metazoa</taxon>
        <taxon>Spiralia</taxon>
        <taxon>Gnathifera</taxon>
        <taxon>Rotifera</taxon>
        <taxon>Eurotatoria</taxon>
        <taxon>Bdelloidea</taxon>
        <taxon>Adinetida</taxon>
        <taxon>Adinetidae</taxon>
        <taxon>Adineta</taxon>
    </lineage>
</organism>
<reference evidence="7" key="1">
    <citation type="submission" date="2021-02" db="EMBL/GenBank/DDBJ databases">
        <authorList>
            <person name="Nowell W R."/>
        </authorList>
    </citation>
    <scope>NUCLEOTIDE SEQUENCE</scope>
</reference>
<dbReference type="EMBL" id="CAJNOI010000305">
    <property type="protein sequence ID" value="CAF1235038.1"/>
    <property type="molecule type" value="Genomic_DNA"/>
</dbReference>
<dbReference type="Pfam" id="PF00001">
    <property type="entry name" value="7tm_1"/>
    <property type="match status" value="1"/>
</dbReference>
<evidence type="ECO:0000256" key="1">
    <source>
        <dbReference type="ARBA" id="ARBA00004370"/>
    </source>
</evidence>
<evidence type="ECO:0000313" key="9">
    <source>
        <dbReference type="EMBL" id="CAF1263274.1"/>
    </source>
</evidence>
<keyword evidence="10" id="KW-1185">Reference proteome</keyword>
<dbReference type="EMBL" id="CAJNOM010000232">
    <property type="protein sequence ID" value="CAF1263274.1"/>
    <property type="molecule type" value="Genomic_DNA"/>
</dbReference>
<evidence type="ECO:0000256" key="5">
    <source>
        <dbReference type="SAM" id="Phobius"/>
    </source>
</evidence>
<dbReference type="InterPro" id="IPR000276">
    <property type="entry name" value="GPCR_Rhodpsn"/>
</dbReference>
<dbReference type="EMBL" id="CAJNOM010000217">
    <property type="protein sequence ID" value="CAF1243546.1"/>
    <property type="molecule type" value="Genomic_DNA"/>
</dbReference>
<dbReference type="AlphaFoldDB" id="A0A814YUC0"/>
<dbReference type="PROSITE" id="PS50262">
    <property type="entry name" value="G_PROTEIN_RECEP_F1_2"/>
    <property type="match status" value="1"/>
</dbReference>
<comment type="subcellular location">
    <subcellularLocation>
        <location evidence="1">Membrane</location>
    </subcellularLocation>
</comment>
<protein>
    <recommendedName>
        <fullName evidence="6">G-protein coupled receptors family 1 profile domain-containing protein</fullName>
    </recommendedName>
</protein>
<feature type="transmembrane region" description="Helical" evidence="5">
    <location>
        <begin position="42"/>
        <end position="66"/>
    </location>
</feature>
<keyword evidence="3 5" id="KW-1133">Transmembrane helix</keyword>
<dbReference type="Gene3D" id="1.20.1070.10">
    <property type="entry name" value="Rhodopsin 7-helix transmembrane proteins"/>
    <property type="match status" value="1"/>
</dbReference>
<keyword evidence="2 5" id="KW-0812">Transmembrane</keyword>
<dbReference type="GO" id="GO:0004930">
    <property type="term" value="F:G protein-coupled receptor activity"/>
    <property type="evidence" value="ECO:0007669"/>
    <property type="project" value="InterPro"/>
</dbReference>
<evidence type="ECO:0000259" key="6">
    <source>
        <dbReference type="PROSITE" id="PS50262"/>
    </source>
</evidence>
<evidence type="ECO:0000313" key="11">
    <source>
        <dbReference type="Proteomes" id="UP000663877"/>
    </source>
</evidence>
<dbReference type="Proteomes" id="UP000663832">
    <property type="component" value="Unassembled WGS sequence"/>
</dbReference>
<dbReference type="SUPFAM" id="SSF81321">
    <property type="entry name" value="Family A G protein-coupled receptor-like"/>
    <property type="match status" value="1"/>
</dbReference>
<evidence type="ECO:0000256" key="3">
    <source>
        <dbReference type="ARBA" id="ARBA00022989"/>
    </source>
</evidence>
<evidence type="ECO:0000313" key="8">
    <source>
        <dbReference type="EMBL" id="CAF1243546.1"/>
    </source>
</evidence>
<gene>
    <name evidence="7" type="ORF">BJG266_LOCUS28732</name>
    <name evidence="8" type="ORF">QVE165_LOCUS28114</name>
    <name evidence="9" type="ORF">QVE165_LOCUS29174</name>
</gene>
<dbReference type="InterPro" id="IPR017452">
    <property type="entry name" value="GPCR_Rhodpsn_7TM"/>
</dbReference>
<feature type="domain" description="G-protein coupled receptors family 1 profile" evidence="6">
    <location>
        <begin position="1"/>
        <end position="157"/>
    </location>
</feature>
<comment type="caution">
    <text evidence="7">The sequence shown here is derived from an EMBL/GenBank/DDBJ whole genome shotgun (WGS) entry which is preliminary data.</text>
</comment>
<proteinExistence type="predicted"/>
<evidence type="ECO:0000256" key="2">
    <source>
        <dbReference type="ARBA" id="ARBA00022692"/>
    </source>
</evidence>